<dbReference type="Gene3D" id="1.10.287.110">
    <property type="entry name" value="DnaJ domain"/>
    <property type="match status" value="1"/>
</dbReference>
<dbReference type="GO" id="GO:0051087">
    <property type="term" value="F:protein-folding chaperone binding"/>
    <property type="evidence" value="ECO:0007669"/>
    <property type="project" value="TreeGrafter"/>
</dbReference>
<reference evidence="6 7" key="1">
    <citation type="journal article" date="2013" name="PLoS ONE">
        <title>Lactobacillus paracasei comparative genomics: towards species pan-genome definition and exploitation of diversity.</title>
        <authorList>
            <person name="Smokvina T."/>
            <person name="Wels M."/>
            <person name="Polka J."/>
            <person name="Chervaux C."/>
            <person name="Brisse S."/>
            <person name="Boekhorst J."/>
            <person name="van Hylckama Vlieg J.E."/>
            <person name="Siezen R.J."/>
        </authorList>
    </citation>
    <scope>NUCLEOTIDE SEQUENCE [LARGE SCALE GENOMIC DNA]</scope>
    <source>
        <strain evidence="6 7">Lpp126</strain>
    </source>
</reference>
<dbReference type="PRINTS" id="PR00625">
    <property type="entry name" value="JDOMAIN"/>
</dbReference>
<keyword evidence="1" id="KW-0235">DNA replication</keyword>
<dbReference type="Pfam" id="PF00226">
    <property type="entry name" value="DnaJ"/>
    <property type="match status" value="1"/>
</dbReference>
<dbReference type="InterPro" id="IPR036869">
    <property type="entry name" value="J_dom_sf"/>
</dbReference>
<keyword evidence="2" id="KW-0346">Stress response</keyword>
<dbReference type="GO" id="GO:0006260">
    <property type="term" value="P:DNA replication"/>
    <property type="evidence" value="ECO:0007669"/>
    <property type="project" value="UniProtKB-KW"/>
</dbReference>
<evidence type="ECO:0000256" key="2">
    <source>
        <dbReference type="ARBA" id="ARBA00023016"/>
    </source>
</evidence>
<dbReference type="Proteomes" id="UP000014243">
    <property type="component" value="Unassembled WGS sequence"/>
</dbReference>
<evidence type="ECO:0000256" key="4">
    <source>
        <dbReference type="SAM" id="MobiDB-lite"/>
    </source>
</evidence>
<feature type="non-terminal residue" evidence="6">
    <location>
        <position position="55"/>
    </location>
</feature>
<dbReference type="PROSITE" id="PS50076">
    <property type="entry name" value="DNAJ_2"/>
    <property type="match status" value="1"/>
</dbReference>
<dbReference type="PANTHER" id="PTHR44360:SF1">
    <property type="entry name" value="DNAJ HOMOLOG SUBFAMILY B MEMBER 9"/>
    <property type="match status" value="1"/>
</dbReference>
<evidence type="ECO:0000259" key="5">
    <source>
        <dbReference type="PROSITE" id="PS50076"/>
    </source>
</evidence>
<dbReference type="InterPro" id="IPR001623">
    <property type="entry name" value="DnaJ_domain"/>
</dbReference>
<dbReference type="SUPFAM" id="SSF46565">
    <property type="entry name" value="Chaperone J-domain"/>
    <property type="match status" value="1"/>
</dbReference>
<dbReference type="EMBL" id="ANKC01000387">
    <property type="protein sequence ID" value="EPC81623.1"/>
    <property type="molecule type" value="Genomic_DNA"/>
</dbReference>
<dbReference type="SMART" id="SM00271">
    <property type="entry name" value="DnaJ"/>
    <property type="match status" value="1"/>
</dbReference>
<dbReference type="PANTHER" id="PTHR44360">
    <property type="entry name" value="DNAJ HOMOLOG SUBFAMILY B MEMBER 9"/>
    <property type="match status" value="1"/>
</dbReference>
<gene>
    <name evidence="6" type="ORF">Lpp126_05605</name>
</gene>
<protein>
    <submittedName>
        <fullName evidence="6">Chaperone protein DnaJ</fullName>
    </submittedName>
</protein>
<dbReference type="CDD" id="cd06257">
    <property type="entry name" value="DnaJ"/>
    <property type="match status" value="1"/>
</dbReference>
<comment type="caution">
    <text evidence="6">The sequence shown here is derived from an EMBL/GenBank/DDBJ whole genome shotgun (WGS) entry which is preliminary data.</text>
</comment>
<dbReference type="GO" id="GO:0051787">
    <property type="term" value="F:misfolded protein binding"/>
    <property type="evidence" value="ECO:0007669"/>
    <property type="project" value="TreeGrafter"/>
</dbReference>
<evidence type="ECO:0000256" key="3">
    <source>
        <dbReference type="ARBA" id="ARBA00023186"/>
    </source>
</evidence>
<keyword evidence="3" id="KW-0143">Chaperone</keyword>
<dbReference type="GO" id="GO:0036503">
    <property type="term" value="P:ERAD pathway"/>
    <property type="evidence" value="ECO:0007669"/>
    <property type="project" value="TreeGrafter"/>
</dbReference>
<dbReference type="InterPro" id="IPR051948">
    <property type="entry name" value="Hsp70_co-chaperone_J-domain"/>
</dbReference>
<evidence type="ECO:0000313" key="7">
    <source>
        <dbReference type="Proteomes" id="UP000014243"/>
    </source>
</evidence>
<sequence length="55" mass="6433">MADQKDYYETLGVSRDADDDTIRKAFRKLSKKYHPDLNHAPGAEQKFKDINEAYQ</sequence>
<dbReference type="AlphaFoldDB" id="S2SQ19"/>
<feature type="domain" description="J" evidence="5">
    <location>
        <begin position="6"/>
        <end position="55"/>
    </location>
</feature>
<organism evidence="6 7">
    <name type="scientific">Lacticaseibacillus paracasei subsp. paracasei Lpp126</name>
    <dbReference type="NCBI Taxonomy" id="1256206"/>
    <lineage>
        <taxon>Bacteria</taxon>
        <taxon>Bacillati</taxon>
        <taxon>Bacillota</taxon>
        <taxon>Bacilli</taxon>
        <taxon>Lactobacillales</taxon>
        <taxon>Lactobacillaceae</taxon>
        <taxon>Lacticaseibacillus</taxon>
    </lineage>
</organism>
<evidence type="ECO:0000256" key="1">
    <source>
        <dbReference type="ARBA" id="ARBA00022705"/>
    </source>
</evidence>
<feature type="region of interest" description="Disordered" evidence="4">
    <location>
        <begin position="35"/>
        <end position="55"/>
    </location>
</feature>
<feature type="compositionally biased region" description="Basic and acidic residues" evidence="4">
    <location>
        <begin position="45"/>
        <end position="55"/>
    </location>
</feature>
<evidence type="ECO:0000313" key="6">
    <source>
        <dbReference type="EMBL" id="EPC81623.1"/>
    </source>
</evidence>
<name>S2SQ19_LACPA</name>
<accession>S2SQ19</accession>
<proteinExistence type="predicted"/>